<dbReference type="AlphaFoldDB" id="V2TP58"/>
<dbReference type="EMBL" id="AYER01000005">
    <property type="protein sequence ID" value="ESK39302.1"/>
    <property type="molecule type" value="Genomic_DNA"/>
</dbReference>
<dbReference type="InterPro" id="IPR002758">
    <property type="entry name" value="Cation_antiport_E"/>
</dbReference>
<dbReference type="STRING" id="1392540.P256_01418"/>
<name>V2TP58_9GAMM</name>
<dbReference type="Proteomes" id="UP000023785">
    <property type="component" value="Unassembled WGS sequence"/>
</dbReference>
<accession>V2TP58</accession>
<evidence type="ECO:0000256" key="1">
    <source>
        <dbReference type="ARBA" id="ARBA00004651"/>
    </source>
</evidence>
<dbReference type="PATRIC" id="fig|1392540.3.peg.1379"/>
<keyword evidence="4 7" id="KW-0812">Transmembrane</keyword>
<comment type="similarity">
    <text evidence="2">Belongs to the CPA3 antiporters (TC 2.A.63) subunit E family.</text>
</comment>
<dbReference type="OrthoDB" id="9807187at2"/>
<feature type="transmembrane region" description="Helical" evidence="7">
    <location>
        <begin position="21"/>
        <end position="46"/>
    </location>
</feature>
<keyword evidence="9" id="KW-1185">Reference proteome</keyword>
<evidence type="ECO:0000256" key="5">
    <source>
        <dbReference type="ARBA" id="ARBA00022989"/>
    </source>
</evidence>
<sequence>MKRRTRFSRWLPHPFFSVISGIAWLVLNHSLAVVDILTAAILALVIPKMVATFIPRTPSVNWIAAIQLFYTVLIDIIVSNFVVAKLVLGPKKNLQPKWFRIPLSTQHEQVNALLAMIITTTPGTVSAGIDQKRGDILVHALNATDPEAEIKQIKMRYEQQLIKIFKVKSGEKL</sequence>
<keyword evidence="5 7" id="KW-1133">Transmembrane helix</keyword>
<dbReference type="PIRSF" id="PIRSF019239">
    <property type="entry name" value="MrpE"/>
    <property type="match status" value="1"/>
</dbReference>
<proteinExistence type="inferred from homology"/>
<dbReference type="RefSeq" id="WP_023273049.1">
    <property type="nucleotide sequence ID" value="NZ_KI530723.1"/>
</dbReference>
<organism evidence="8 9">
    <name type="scientific">Acinetobacter nectaris CIP 110549</name>
    <dbReference type="NCBI Taxonomy" id="1392540"/>
    <lineage>
        <taxon>Bacteria</taxon>
        <taxon>Pseudomonadati</taxon>
        <taxon>Pseudomonadota</taxon>
        <taxon>Gammaproteobacteria</taxon>
        <taxon>Moraxellales</taxon>
        <taxon>Moraxellaceae</taxon>
        <taxon>Acinetobacter</taxon>
    </lineage>
</organism>
<keyword evidence="6 7" id="KW-0472">Membrane</keyword>
<gene>
    <name evidence="8" type="ORF">P256_01418</name>
</gene>
<dbReference type="Pfam" id="PF01899">
    <property type="entry name" value="MNHE"/>
    <property type="match status" value="1"/>
</dbReference>
<dbReference type="GO" id="GO:0005886">
    <property type="term" value="C:plasma membrane"/>
    <property type="evidence" value="ECO:0007669"/>
    <property type="project" value="UniProtKB-SubCell"/>
</dbReference>
<protein>
    <recommendedName>
        <fullName evidence="10">Na+/H+ antiporter subunit E</fullName>
    </recommendedName>
</protein>
<evidence type="ECO:0000313" key="9">
    <source>
        <dbReference type="Proteomes" id="UP000023785"/>
    </source>
</evidence>
<comment type="subcellular location">
    <subcellularLocation>
        <location evidence="1">Cell membrane</location>
        <topology evidence="1">Multi-pass membrane protein</topology>
    </subcellularLocation>
</comment>
<comment type="caution">
    <text evidence="8">The sequence shown here is derived from an EMBL/GenBank/DDBJ whole genome shotgun (WGS) entry which is preliminary data.</text>
</comment>
<evidence type="ECO:0000256" key="2">
    <source>
        <dbReference type="ARBA" id="ARBA00006228"/>
    </source>
</evidence>
<dbReference type="eggNOG" id="COG1863">
    <property type="taxonomic scope" value="Bacteria"/>
</dbReference>
<evidence type="ECO:0000313" key="8">
    <source>
        <dbReference type="EMBL" id="ESK39302.1"/>
    </source>
</evidence>
<dbReference type="PANTHER" id="PTHR34584">
    <property type="entry name" value="NA(+)/H(+) ANTIPORTER SUBUNIT E1"/>
    <property type="match status" value="1"/>
</dbReference>
<evidence type="ECO:0008006" key="10">
    <source>
        <dbReference type="Google" id="ProtNLM"/>
    </source>
</evidence>
<dbReference type="PANTHER" id="PTHR34584:SF1">
    <property type="entry name" value="NA(+)_H(+) ANTIPORTER SUBUNIT E1"/>
    <property type="match status" value="1"/>
</dbReference>
<keyword evidence="3" id="KW-1003">Cell membrane</keyword>
<evidence type="ECO:0000256" key="4">
    <source>
        <dbReference type="ARBA" id="ARBA00022692"/>
    </source>
</evidence>
<dbReference type="HOGENOM" id="CLU_086615_4_0_6"/>
<evidence type="ECO:0000256" key="6">
    <source>
        <dbReference type="ARBA" id="ARBA00023136"/>
    </source>
</evidence>
<evidence type="ECO:0000256" key="3">
    <source>
        <dbReference type="ARBA" id="ARBA00022475"/>
    </source>
</evidence>
<dbReference type="GO" id="GO:0008324">
    <property type="term" value="F:monoatomic cation transmembrane transporter activity"/>
    <property type="evidence" value="ECO:0007669"/>
    <property type="project" value="InterPro"/>
</dbReference>
<feature type="transmembrane region" description="Helical" evidence="7">
    <location>
        <begin position="66"/>
        <end position="88"/>
    </location>
</feature>
<evidence type="ECO:0000256" key="7">
    <source>
        <dbReference type="SAM" id="Phobius"/>
    </source>
</evidence>
<reference evidence="8 9" key="1">
    <citation type="submission" date="2013-10" db="EMBL/GenBank/DDBJ databases">
        <title>The Genome Sequence of Acinetobacter nectaris CIP 110549.</title>
        <authorList>
            <consortium name="The Broad Institute Genomics Platform"/>
            <consortium name="The Broad Institute Genome Sequencing Center for Infectious Disease"/>
            <person name="Cerqueira G."/>
            <person name="Feldgarden M."/>
            <person name="Courvalin P."/>
            <person name="Grillot-Courvalin C."/>
            <person name="Clermont D."/>
            <person name="Rocha E."/>
            <person name="Yoon E.-J."/>
            <person name="Nemec A."/>
            <person name="Young S.K."/>
            <person name="Zeng Q."/>
            <person name="Gargeya S."/>
            <person name="Fitzgerald M."/>
            <person name="Abouelleil A."/>
            <person name="Alvarado L."/>
            <person name="Berlin A.M."/>
            <person name="Chapman S.B."/>
            <person name="Gainer-Dewar J."/>
            <person name="Goldberg J."/>
            <person name="Gnerre S."/>
            <person name="Griggs A."/>
            <person name="Gujja S."/>
            <person name="Hansen M."/>
            <person name="Howarth C."/>
            <person name="Imamovic A."/>
            <person name="Ireland A."/>
            <person name="Larimer J."/>
            <person name="McCowan C."/>
            <person name="Murphy C."/>
            <person name="Pearson M."/>
            <person name="Poon T.W."/>
            <person name="Priest M."/>
            <person name="Roberts A."/>
            <person name="Saif S."/>
            <person name="Shea T."/>
            <person name="Sykes S."/>
            <person name="Wortman J."/>
            <person name="Nusbaum C."/>
            <person name="Birren B."/>
        </authorList>
    </citation>
    <scope>NUCLEOTIDE SEQUENCE [LARGE SCALE GENOMIC DNA]</scope>
    <source>
        <strain evidence="8 9">CIP 110549</strain>
    </source>
</reference>